<feature type="compositionally biased region" description="Basic and acidic residues" evidence="1">
    <location>
        <begin position="109"/>
        <end position="122"/>
    </location>
</feature>
<evidence type="ECO:0000313" key="4">
    <source>
        <dbReference type="Proteomes" id="UP000232323"/>
    </source>
</evidence>
<accession>A0A250X186</accession>
<evidence type="ECO:0000259" key="2">
    <source>
        <dbReference type="Pfam" id="PF21831"/>
    </source>
</evidence>
<dbReference type="AlphaFoldDB" id="A0A250X186"/>
<comment type="caution">
    <text evidence="3">The sequence shown here is derived from an EMBL/GenBank/DDBJ whole genome shotgun (WGS) entry which is preliminary data.</text>
</comment>
<name>A0A250X186_9CHLO</name>
<dbReference type="EMBL" id="BEGY01000020">
    <property type="protein sequence ID" value="GAX76841.1"/>
    <property type="molecule type" value="Genomic_DNA"/>
</dbReference>
<feature type="compositionally biased region" description="Acidic residues" evidence="1">
    <location>
        <begin position="126"/>
        <end position="135"/>
    </location>
</feature>
<dbReference type="Pfam" id="PF21831">
    <property type="entry name" value="DUF6891"/>
    <property type="match status" value="2"/>
</dbReference>
<protein>
    <recommendedName>
        <fullName evidence="2">DUF6891 domain-containing protein</fullName>
    </recommendedName>
</protein>
<gene>
    <name evidence="3" type="ORF">CEUSTIGMA_g4287.t1</name>
</gene>
<sequence length="240" mass="26255">MDPNSLSKLSCVQIAFSALKNHHILAVPGIACCPACSSTQIDIVSECPECRHDARGYVMCCHQDMRQAEEEGTLMLSFGVFSDTLSDSTLGPSAMDAHHDNAGHVPQQHQDHDHAHSERDVHSLGGDEEEEEEDPVYAAACKEVGLAVVEVFQREGLTVEWDGEATSRIAVKSIPQGPDRLMFKLDPEQAEWVDKISQNRLINGMPSEARCSHTCGSGVRPCPHGVCMDFEEDPECACCH</sequence>
<reference evidence="3 4" key="1">
    <citation type="submission" date="2017-08" db="EMBL/GenBank/DDBJ databases">
        <title>Acidophilic green algal genome provides insights into adaptation to an acidic environment.</title>
        <authorList>
            <person name="Hirooka S."/>
            <person name="Hirose Y."/>
            <person name="Kanesaki Y."/>
            <person name="Higuchi S."/>
            <person name="Fujiwara T."/>
            <person name="Onuma R."/>
            <person name="Era A."/>
            <person name="Ohbayashi R."/>
            <person name="Uzuka A."/>
            <person name="Nozaki H."/>
            <person name="Yoshikawa H."/>
            <person name="Miyagishima S.Y."/>
        </authorList>
    </citation>
    <scope>NUCLEOTIDE SEQUENCE [LARGE SCALE GENOMIC DNA]</scope>
    <source>
        <strain evidence="3 4">NIES-2499</strain>
    </source>
</reference>
<feature type="domain" description="DUF6891" evidence="2">
    <location>
        <begin position="14"/>
        <end position="83"/>
    </location>
</feature>
<feature type="domain" description="DUF6891" evidence="2">
    <location>
        <begin position="108"/>
        <end position="173"/>
    </location>
</feature>
<feature type="region of interest" description="Disordered" evidence="1">
    <location>
        <begin position="89"/>
        <end position="135"/>
    </location>
</feature>
<evidence type="ECO:0000313" key="3">
    <source>
        <dbReference type="EMBL" id="GAX76841.1"/>
    </source>
</evidence>
<dbReference type="InterPro" id="IPR054186">
    <property type="entry name" value="DUF6891"/>
</dbReference>
<evidence type="ECO:0000256" key="1">
    <source>
        <dbReference type="SAM" id="MobiDB-lite"/>
    </source>
</evidence>
<dbReference type="Proteomes" id="UP000232323">
    <property type="component" value="Unassembled WGS sequence"/>
</dbReference>
<dbReference type="OrthoDB" id="10664595at2759"/>
<organism evidence="3 4">
    <name type="scientific">Chlamydomonas eustigma</name>
    <dbReference type="NCBI Taxonomy" id="1157962"/>
    <lineage>
        <taxon>Eukaryota</taxon>
        <taxon>Viridiplantae</taxon>
        <taxon>Chlorophyta</taxon>
        <taxon>core chlorophytes</taxon>
        <taxon>Chlorophyceae</taxon>
        <taxon>CS clade</taxon>
        <taxon>Chlamydomonadales</taxon>
        <taxon>Chlamydomonadaceae</taxon>
        <taxon>Chlamydomonas</taxon>
    </lineage>
</organism>
<proteinExistence type="predicted"/>
<keyword evidence="4" id="KW-1185">Reference proteome</keyword>